<feature type="binding site" evidence="5">
    <location>
        <position position="5"/>
    </location>
    <ligand>
        <name>Mg(2+)</name>
        <dbReference type="ChEBI" id="CHEBI:18420"/>
    </ligand>
</feature>
<dbReference type="InterPro" id="IPR002716">
    <property type="entry name" value="PIN_dom"/>
</dbReference>
<dbReference type="RefSeq" id="WP_139037252.1">
    <property type="nucleotide sequence ID" value="NZ_VDDA01000008.1"/>
</dbReference>
<dbReference type="SUPFAM" id="SSF88723">
    <property type="entry name" value="PIN domain-like"/>
    <property type="match status" value="1"/>
</dbReference>
<dbReference type="Proteomes" id="UP000305267">
    <property type="component" value="Unassembled WGS sequence"/>
</dbReference>
<evidence type="ECO:0000256" key="2">
    <source>
        <dbReference type="ARBA" id="ARBA00022722"/>
    </source>
</evidence>
<evidence type="ECO:0000313" key="7">
    <source>
        <dbReference type="EMBL" id="TNC11736.1"/>
    </source>
</evidence>
<evidence type="ECO:0000256" key="3">
    <source>
        <dbReference type="ARBA" id="ARBA00022723"/>
    </source>
</evidence>
<evidence type="ECO:0000259" key="6">
    <source>
        <dbReference type="Pfam" id="PF01850"/>
    </source>
</evidence>
<evidence type="ECO:0000256" key="4">
    <source>
        <dbReference type="ARBA" id="ARBA00022801"/>
    </source>
</evidence>
<dbReference type="Pfam" id="PF01850">
    <property type="entry name" value="PIN"/>
    <property type="match status" value="1"/>
</dbReference>
<dbReference type="InterPro" id="IPR029060">
    <property type="entry name" value="PIN-like_dom_sf"/>
</dbReference>
<dbReference type="GO" id="GO:0000287">
    <property type="term" value="F:magnesium ion binding"/>
    <property type="evidence" value="ECO:0007669"/>
    <property type="project" value="UniProtKB-UniRule"/>
</dbReference>
<dbReference type="CDD" id="cd09871">
    <property type="entry name" value="PIN_MtVapC28-VapC30-like"/>
    <property type="match status" value="1"/>
</dbReference>
<dbReference type="EC" id="3.1.-.-" evidence="5"/>
<comment type="cofactor">
    <cofactor evidence="5">
        <name>Mg(2+)</name>
        <dbReference type="ChEBI" id="CHEBI:18420"/>
    </cofactor>
</comment>
<name>A0A5C4LFH1_9HYPH</name>
<keyword evidence="2 5" id="KW-0540">Nuclease</keyword>
<sequence length="132" mass="14277">MIALDTSALVAIALDEPESETFSRITAASGAAVMGMPTLVETHMVLESRMPGGAQNFIDGLLRIPSIQPIDFARRMFRTATEAFDRFGRGRGHPARLNMGDCMAYAVARTQDLPLLFKGNDFVHTALIPAAP</sequence>
<dbReference type="InterPro" id="IPR022907">
    <property type="entry name" value="VapC_family"/>
</dbReference>
<accession>A0A5C4LFH1</accession>
<proteinExistence type="inferred from homology"/>
<gene>
    <name evidence="5" type="primary">vapC</name>
    <name evidence="7" type="ORF">FF100_19055</name>
</gene>
<dbReference type="Gene3D" id="3.40.50.1010">
    <property type="entry name" value="5'-nuclease"/>
    <property type="match status" value="1"/>
</dbReference>
<keyword evidence="1 5" id="KW-1277">Toxin-antitoxin system</keyword>
<keyword evidence="5" id="KW-0800">Toxin</keyword>
<keyword evidence="4 5" id="KW-0378">Hydrolase</keyword>
<feature type="domain" description="PIN" evidence="6">
    <location>
        <begin position="2"/>
        <end position="126"/>
    </location>
</feature>
<reference evidence="7 8" key="1">
    <citation type="submission" date="2019-06" db="EMBL/GenBank/DDBJ databases">
        <title>Genome of Methylobacterium sp. 17Sr1-39.</title>
        <authorList>
            <person name="Seo T."/>
        </authorList>
    </citation>
    <scope>NUCLEOTIDE SEQUENCE [LARGE SCALE GENOMIC DNA]</scope>
    <source>
        <strain evidence="7 8">17Sr1-39</strain>
    </source>
</reference>
<dbReference type="GO" id="GO:0016787">
    <property type="term" value="F:hydrolase activity"/>
    <property type="evidence" value="ECO:0007669"/>
    <property type="project" value="UniProtKB-KW"/>
</dbReference>
<organism evidence="7 8">
    <name type="scientific">Methylobacterium terricola</name>
    <dbReference type="NCBI Taxonomy" id="2583531"/>
    <lineage>
        <taxon>Bacteria</taxon>
        <taxon>Pseudomonadati</taxon>
        <taxon>Pseudomonadota</taxon>
        <taxon>Alphaproteobacteria</taxon>
        <taxon>Hyphomicrobiales</taxon>
        <taxon>Methylobacteriaceae</taxon>
        <taxon>Methylobacterium</taxon>
    </lineage>
</organism>
<evidence type="ECO:0000256" key="1">
    <source>
        <dbReference type="ARBA" id="ARBA00022649"/>
    </source>
</evidence>
<dbReference type="HAMAP" id="MF_00265">
    <property type="entry name" value="VapC_Nob1"/>
    <property type="match status" value="1"/>
</dbReference>
<keyword evidence="5" id="KW-0460">Magnesium</keyword>
<dbReference type="EMBL" id="VDDA01000008">
    <property type="protein sequence ID" value="TNC11736.1"/>
    <property type="molecule type" value="Genomic_DNA"/>
</dbReference>
<dbReference type="GO" id="GO:0004540">
    <property type="term" value="F:RNA nuclease activity"/>
    <property type="evidence" value="ECO:0007669"/>
    <property type="project" value="InterPro"/>
</dbReference>
<protein>
    <recommendedName>
        <fullName evidence="5">Ribonuclease VapC</fullName>
        <shortName evidence="5">RNase VapC</shortName>
        <ecNumber evidence="5">3.1.-.-</ecNumber>
    </recommendedName>
    <alternativeName>
        <fullName evidence="5">Toxin VapC</fullName>
    </alternativeName>
</protein>
<keyword evidence="8" id="KW-1185">Reference proteome</keyword>
<comment type="function">
    <text evidence="5">Toxic component of a toxin-antitoxin (TA) system. An RNase.</text>
</comment>
<comment type="caution">
    <text evidence="7">The sequence shown here is derived from an EMBL/GenBank/DDBJ whole genome shotgun (WGS) entry which is preliminary data.</text>
</comment>
<dbReference type="OrthoDB" id="32625at2"/>
<evidence type="ECO:0000313" key="8">
    <source>
        <dbReference type="Proteomes" id="UP000305267"/>
    </source>
</evidence>
<comment type="similarity">
    <text evidence="5">Belongs to the PINc/VapC protein family.</text>
</comment>
<feature type="binding site" evidence="5">
    <location>
        <position position="101"/>
    </location>
    <ligand>
        <name>Mg(2+)</name>
        <dbReference type="ChEBI" id="CHEBI:18420"/>
    </ligand>
</feature>
<dbReference type="GO" id="GO:0090729">
    <property type="term" value="F:toxin activity"/>
    <property type="evidence" value="ECO:0007669"/>
    <property type="project" value="UniProtKB-KW"/>
</dbReference>
<dbReference type="AlphaFoldDB" id="A0A5C4LFH1"/>
<keyword evidence="3 5" id="KW-0479">Metal-binding</keyword>
<evidence type="ECO:0000256" key="5">
    <source>
        <dbReference type="HAMAP-Rule" id="MF_00265"/>
    </source>
</evidence>